<reference evidence="2" key="1">
    <citation type="submission" date="2007-07" db="EMBL/GenBank/DDBJ databases">
        <title>PCAP assembly of the Caenorhabditis remanei genome.</title>
        <authorList>
            <consortium name="The Caenorhabditis remanei Sequencing Consortium"/>
            <person name="Wilson R.K."/>
        </authorList>
    </citation>
    <scope>NUCLEOTIDE SEQUENCE [LARGE SCALE GENOMIC DNA]</scope>
    <source>
        <strain evidence="2">PB4641</strain>
    </source>
</reference>
<dbReference type="HOGENOM" id="CLU_2361714_0_0_1"/>
<dbReference type="Proteomes" id="UP000008281">
    <property type="component" value="Unassembled WGS sequence"/>
</dbReference>
<organism evidence="3">
    <name type="scientific">Caenorhabditis remanei</name>
    <name type="common">Caenorhabditis vulgaris</name>
    <dbReference type="NCBI Taxonomy" id="31234"/>
    <lineage>
        <taxon>Eukaryota</taxon>
        <taxon>Metazoa</taxon>
        <taxon>Ecdysozoa</taxon>
        <taxon>Nematoda</taxon>
        <taxon>Chromadorea</taxon>
        <taxon>Rhabditida</taxon>
        <taxon>Rhabditina</taxon>
        <taxon>Rhabditomorpha</taxon>
        <taxon>Rhabditoidea</taxon>
        <taxon>Rhabditidae</taxon>
        <taxon>Peloderinae</taxon>
        <taxon>Caenorhabditis</taxon>
    </lineage>
</organism>
<dbReference type="EMBL" id="DS268801">
    <property type="protein sequence ID" value="EFP02276.1"/>
    <property type="molecule type" value="Genomic_DNA"/>
</dbReference>
<protein>
    <submittedName>
        <fullName evidence="2">Uncharacterized protein</fullName>
    </submittedName>
</protein>
<gene>
    <name evidence="2" type="ORF">CRE_21005</name>
</gene>
<feature type="compositionally biased region" description="Low complexity" evidence="1">
    <location>
        <begin position="1"/>
        <end position="17"/>
    </location>
</feature>
<sequence>MDLQNSSYNSFKQSSKSRNTKDISMRRNSRNEASLESDERIPRWIPRKVIPKREQNGRRGRLPYTFLQFPSRTSRRIQLTRMASEMIQTALVLLLV</sequence>
<name>E3NKG8_CAERE</name>
<evidence type="ECO:0000313" key="2">
    <source>
        <dbReference type="EMBL" id="EFP02276.1"/>
    </source>
</evidence>
<feature type="region of interest" description="Disordered" evidence="1">
    <location>
        <begin position="1"/>
        <end position="38"/>
    </location>
</feature>
<keyword evidence="3" id="KW-1185">Reference proteome</keyword>
<evidence type="ECO:0000256" key="1">
    <source>
        <dbReference type="SAM" id="MobiDB-lite"/>
    </source>
</evidence>
<proteinExistence type="predicted"/>
<dbReference type="InParanoid" id="E3NKG8"/>
<accession>E3NKG8</accession>
<evidence type="ECO:0000313" key="3">
    <source>
        <dbReference type="Proteomes" id="UP000008281"/>
    </source>
</evidence>
<dbReference type="AlphaFoldDB" id="E3NKG8"/>